<dbReference type="EMBL" id="JAGXTP010000001">
    <property type="protein sequence ID" value="MBS3848717.1"/>
    <property type="molecule type" value="Genomic_DNA"/>
</dbReference>
<evidence type="ECO:0000313" key="1">
    <source>
        <dbReference type="EMBL" id="MBS3848717.1"/>
    </source>
</evidence>
<dbReference type="AlphaFoldDB" id="A0A942E773"/>
<comment type="caution">
    <text evidence="1">The sequence shown here is derived from an EMBL/GenBank/DDBJ whole genome shotgun (WGS) entry which is preliminary data.</text>
</comment>
<proteinExistence type="predicted"/>
<dbReference type="Gene3D" id="3.30.310.50">
    <property type="entry name" value="Alpha-D-phosphohexomutase, C-terminal domain"/>
    <property type="match status" value="1"/>
</dbReference>
<dbReference type="RefSeq" id="WP_212658243.1">
    <property type="nucleotide sequence ID" value="NZ_JAGXTP010000001.1"/>
</dbReference>
<evidence type="ECO:0000313" key="2">
    <source>
        <dbReference type="Proteomes" id="UP000678281"/>
    </source>
</evidence>
<name>A0A942E773_9HYPH</name>
<dbReference type="InterPro" id="IPR014543">
    <property type="entry name" value="UCP028291"/>
</dbReference>
<reference evidence="1" key="1">
    <citation type="submission" date="2021-04" db="EMBL/GenBank/DDBJ databases">
        <title>Devosia litorisediminis sp. nov., isolated from a sand dune.</title>
        <authorList>
            <person name="Park S."/>
            <person name="Yoon J.-H."/>
        </authorList>
    </citation>
    <scope>NUCLEOTIDE SEQUENCE</scope>
    <source>
        <strain evidence="1">BSSL-BM10</strain>
    </source>
</reference>
<organism evidence="1 2">
    <name type="scientific">Devosia litorisediminis</name>
    <dbReference type="NCBI Taxonomy" id="2829817"/>
    <lineage>
        <taxon>Bacteria</taxon>
        <taxon>Pseudomonadati</taxon>
        <taxon>Pseudomonadota</taxon>
        <taxon>Alphaproteobacteria</taxon>
        <taxon>Hyphomicrobiales</taxon>
        <taxon>Devosiaceae</taxon>
        <taxon>Devosia</taxon>
    </lineage>
</organism>
<sequence length="94" mass="10217">MATSTATISSSRASGYLQQLCKHFGHKVPVTFTAEVGEIALPFGTCSLRAQDTSLVLSVTGETDAIARLEQVIGDHLVRFAFRENLSMTWQRSA</sequence>
<protein>
    <submittedName>
        <fullName evidence="1">DUF2218 domain-containing protein</fullName>
    </submittedName>
</protein>
<keyword evidence="2" id="KW-1185">Reference proteome</keyword>
<dbReference type="Proteomes" id="UP000678281">
    <property type="component" value="Unassembled WGS sequence"/>
</dbReference>
<dbReference type="PIRSF" id="PIRSF028291">
    <property type="entry name" value="UCP028291"/>
    <property type="match status" value="1"/>
</dbReference>
<dbReference type="Pfam" id="PF09981">
    <property type="entry name" value="DUF2218"/>
    <property type="match status" value="1"/>
</dbReference>
<accession>A0A942E773</accession>
<gene>
    <name evidence="1" type="ORF">KD146_08415</name>
</gene>